<dbReference type="GO" id="GO:0016853">
    <property type="term" value="F:isomerase activity"/>
    <property type="evidence" value="ECO:0007669"/>
    <property type="project" value="UniProtKB-KW"/>
</dbReference>
<dbReference type="Gene3D" id="3.40.50.280">
    <property type="entry name" value="Cobalamin-binding domain"/>
    <property type="match status" value="1"/>
</dbReference>
<protein>
    <submittedName>
        <fullName evidence="6">LuxR family transcriptional regulator</fullName>
    </submittedName>
</protein>
<dbReference type="AlphaFoldDB" id="A0A226BYE3"/>
<dbReference type="InterPro" id="IPR037086">
    <property type="entry name" value="Lys-AminoMut_asu_sf"/>
</dbReference>
<accession>A0A226BYE3</accession>
<dbReference type="InterPro" id="IPR006158">
    <property type="entry name" value="Cobalamin-bd"/>
</dbReference>
<dbReference type="Pfam" id="PF02310">
    <property type="entry name" value="B12-binding"/>
    <property type="match status" value="1"/>
</dbReference>
<dbReference type="GO" id="GO:0031419">
    <property type="term" value="F:cobalamin binding"/>
    <property type="evidence" value="ECO:0007669"/>
    <property type="project" value="UniProtKB-KW"/>
</dbReference>
<evidence type="ECO:0000256" key="3">
    <source>
        <dbReference type="ARBA" id="ARBA00023235"/>
    </source>
</evidence>
<dbReference type="SUPFAM" id="SSF51703">
    <property type="entry name" value="Cobalamin (vitamin B12)-dependent enzymes"/>
    <property type="match status" value="1"/>
</dbReference>
<reference evidence="6 7" key="1">
    <citation type="submission" date="2017-06" db="EMBL/GenBank/DDBJ databases">
        <title>Draft Genome Sequence of Natranaerobius trueperi halophilic, alkalithermophilic bacteria from soda lakes.</title>
        <authorList>
            <person name="Zhao B."/>
        </authorList>
    </citation>
    <scope>NUCLEOTIDE SEQUENCE [LARGE SCALE GENOMIC DNA]</scope>
    <source>
        <strain evidence="6 7">DSM 18760</strain>
    </source>
</reference>
<name>A0A226BYE3_9FIRM</name>
<evidence type="ECO:0000256" key="4">
    <source>
        <dbReference type="ARBA" id="ARBA00023285"/>
    </source>
</evidence>
<dbReference type="Pfam" id="PF09043">
    <property type="entry name" value="Lys-AminoMut_A"/>
    <property type="match status" value="1"/>
</dbReference>
<dbReference type="GO" id="GO:0046983">
    <property type="term" value="F:protein dimerization activity"/>
    <property type="evidence" value="ECO:0007669"/>
    <property type="project" value="InterPro"/>
</dbReference>
<dbReference type="InterPro" id="IPR028991">
    <property type="entry name" value="KamE_N"/>
</dbReference>
<dbReference type="SUPFAM" id="SSF52242">
    <property type="entry name" value="Cobalamin (vitamin B12)-binding domain"/>
    <property type="match status" value="1"/>
</dbReference>
<dbReference type="Gene3D" id="3.30.30.60">
    <property type="entry name" value="D-lysine 5,6-aminomutase beta subunit KamE, N-terminal domain"/>
    <property type="match status" value="1"/>
</dbReference>
<feature type="domain" description="B12-binding" evidence="5">
    <location>
        <begin position="598"/>
        <end position="734"/>
    </location>
</feature>
<dbReference type="EMBL" id="NIQC01000026">
    <property type="protein sequence ID" value="OWZ83137.1"/>
    <property type="molecule type" value="Genomic_DNA"/>
</dbReference>
<evidence type="ECO:0000313" key="7">
    <source>
        <dbReference type="Proteomes" id="UP000214588"/>
    </source>
</evidence>
<dbReference type="Gene3D" id="3.20.20.440">
    <property type="entry name" value="D-Lysine 5,6-aminomutase alpha subunit"/>
    <property type="match status" value="1"/>
</dbReference>
<dbReference type="InterPro" id="IPR049834">
    <property type="entry name" value="OraE-like"/>
</dbReference>
<dbReference type="RefSeq" id="WP_089024171.1">
    <property type="nucleotide sequence ID" value="NZ_NIQC01000026.1"/>
</dbReference>
<evidence type="ECO:0000256" key="2">
    <source>
        <dbReference type="ARBA" id="ARBA00022628"/>
    </source>
</evidence>
<dbReference type="InterPro" id="IPR016176">
    <property type="entry name" value="Cbl-dep_enz_cat"/>
</dbReference>
<dbReference type="CDD" id="cd02067">
    <property type="entry name" value="B12-binding"/>
    <property type="match status" value="1"/>
</dbReference>
<keyword evidence="4" id="KW-0170">Cobalt</keyword>
<dbReference type="InterPro" id="IPR036843">
    <property type="entry name" value="KamE_N_sf"/>
</dbReference>
<sequence>MSNNHFSPEEKLDVEDILKDLNKYRPRRKGWTWRKQQGPIQIGPFEYKQVSESLKNSEPLPAARSFNEIDPQPDCVITSEIASGRFEDDVRRMRMAAWHGADHMMVIRTAGQSHFDGLIEGTPEGVGGIPISRKQLRATRKALDVIEEEVDRPINLHSYVSGVAGPEVALLFAEEGVNGAHQDPQYNVLYRNVNMVRSVVDAAVAKNLMKSVGMLQIDGAHNANATAREAWKVMPELMVQHAINTAFSKQVGMPDEMIALSSVPPTAPPAPALTLDLPYAVALRELFPKNNIRAQMNTKYIESDTREATVTHVLNMLISRLTRAEIQSTITPDEGRNVPWHHFSVQAVDTAKQALLGMDGLKDMVELKRDGALGDKVRELKERAVLFFEEIIEAGGYFEAVQDGFFVDSGYYPERNGDGIKRDIESGVGADTIVERDDDYLAPVCEHFGYNNIPENWDSPCESVDGCTLCDPDKITYINELDEEDNVEKRLTQTKDYRKAEKKVLPEVEWAGDGVACLTMFLPVPERTAEYTALDMVKKMGWEDAEVIHKQVMQEAEGTYVEVKGKVPYEIDPSQLDIPEPEELLPEEEIRDFVTENGMKVVSATVGEDEHSVGMREIIDIKHGGIEAFGIKTEYLGTSVPIEKVVDAAIEIDADAILISTIITHGDVHRQNMKKLHQLCVEKGIRDKVILVGGGTQVTDDLAKEVGMDAGFGRGTKGIHVASFLAKKMKGIED</sequence>
<keyword evidence="2" id="KW-0846">Cobalamin</keyword>
<dbReference type="InterPro" id="IPR015130">
    <property type="entry name" value="Lys-AminoMut_A"/>
</dbReference>
<gene>
    <name evidence="6" type="ORF">CDO51_10225</name>
</gene>
<keyword evidence="7" id="KW-1185">Reference proteome</keyword>
<organism evidence="6 7">
    <name type="scientific">Natranaerobius trueperi</name>
    <dbReference type="NCBI Taxonomy" id="759412"/>
    <lineage>
        <taxon>Bacteria</taxon>
        <taxon>Bacillati</taxon>
        <taxon>Bacillota</taxon>
        <taxon>Clostridia</taxon>
        <taxon>Natranaerobiales</taxon>
        <taxon>Natranaerobiaceae</taxon>
        <taxon>Natranaerobius</taxon>
    </lineage>
</organism>
<comment type="caution">
    <text evidence="6">The sequence shown here is derived from an EMBL/GenBank/DDBJ whole genome shotgun (WGS) entry which is preliminary data.</text>
</comment>
<dbReference type="OrthoDB" id="9759220at2"/>
<dbReference type="InterPro" id="IPR036724">
    <property type="entry name" value="Cobalamin-bd_sf"/>
</dbReference>
<comment type="cofactor">
    <cofactor evidence="1">
        <name>adenosylcob(III)alamin</name>
        <dbReference type="ChEBI" id="CHEBI:18408"/>
    </cofactor>
</comment>
<keyword evidence="3" id="KW-0413">Isomerase</keyword>
<dbReference type="Pfam" id="PF16554">
    <property type="entry name" value="OAM_dimer"/>
    <property type="match status" value="1"/>
</dbReference>
<dbReference type="NCBIfam" id="NF040743">
    <property type="entry name" value="ornith_mutase_E"/>
    <property type="match status" value="1"/>
</dbReference>
<evidence type="ECO:0000259" key="5">
    <source>
        <dbReference type="PROSITE" id="PS51332"/>
    </source>
</evidence>
<dbReference type="PROSITE" id="PS51332">
    <property type="entry name" value="B12_BINDING"/>
    <property type="match status" value="1"/>
</dbReference>
<dbReference type="GO" id="GO:0046872">
    <property type="term" value="F:metal ion binding"/>
    <property type="evidence" value="ECO:0007669"/>
    <property type="project" value="InterPro"/>
</dbReference>
<proteinExistence type="predicted"/>
<dbReference type="Proteomes" id="UP000214588">
    <property type="component" value="Unassembled WGS sequence"/>
</dbReference>
<evidence type="ECO:0000313" key="6">
    <source>
        <dbReference type="EMBL" id="OWZ83137.1"/>
    </source>
</evidence>
<evidence type="ECO:0000256" key="1">
    <source>
        <dbReference type="ARBA" id="ARBA00001922"/>
    </source>
</evidence>